<evidence type="ECO:0000313" key="2">
    <source>
        <dbReference type="EMBL" id="CAQ45459.1"/>
    </source>
</evidence>
<keyword evidence="1" id="KW-1133">Transmembrane helix</keyword>
<protein>
    <submittedName>
        <fullName evidence="2">Transmembrane protein</fullName>
    </submittedName>
</protein>
<dbReference type="KEGG" id="sml:Smlt1941"/>
<feature type="transmembrane region" description="Helical" evidence="1">
    <location>
        <begin position="73"/>
        <end position="92"/>
    </location>
</feature>
<keyword evidence="3" id="KW-1185">Reference proteome</keyword>
<evidence type="ECO:0000313" key="3">
    <source>
        <dbReference type="Proteomes" id="UP000008840"/>
    </source>
</evidence>
<keyword evidence="1" id="KW-0472">Membrane</keyword>
<feature type="transmembrane region" description="Helical" evidence="1">
    <location>
        <begin position="40"/>
        <end position="61"/>
    </location>
</feature>
<dbReference type="HOGENOM" id="CLU_2195335_0_0_6"/>
<reference evidence="2 3" key="1">
    <citation type="journal article" date="2008" name="Genome Biol.">
        <title>The complete genome, comparative and functional analysis of Stenotrophomonas maltophilia reveals an organism heavily shielded by drug resistance determinants.</title>
        <authorList>
            <person name="Crossman L.C."/>
            <person name="Gould V.C."/>
            <person name="Dow J.M."/>
            <person name="Vernikos G.S."/>
            <person name="Okazaki A."/>
            <person name="Sebaihia M."/>
            <person name="Saunders D."/>
            <person name="Arrowsmith C."/>
            <person name="Carver T."/>
            <person name="Peters N."/>
            <person name="Adlem E."/>
            <person name="Kerhornou A."/>
            <person name="Lord A."/>
            <person name="Murphy L."/>
            <person name="Seeger K."/>
            <person name="Squares R."/>
            <person name="Rutter S."/>
            <person name="Quail M.A."/>
            <person name="Rajandream M.A."/>
            <person name="Harris D."/>
            <person name="Churcher C."/>
            <person name="Bentley S.D."/>
            <person name="Parkhill J."/>
            <person name="Thomson N.R."/>
            <person name="Avison M.B."/>
        </authorList>
    </citation>
    <scope>NUCLEOTIDE SEQUENCE [LARGE SCALE GENOMIC DNA]</scope>
    <source>
        <strain evidence="2 3">K279a</strain>
    </source>
</reference>
<dbReference type="AlphaFoldDB" id="B2FMT8"/>
<name>B2FMT8_STRMK</name>
<evidence type="ECO:0000256" key="1">
    <source>
        <dbReference type="SAM" id="Phobius"/>
    </source>
</evidence>
<organism evidence="2 3">
    <name type="scientific">Stenotrophomonas maltophilia (strain K279a)</name>
    <dbReference type="NCBI Taxonomy" id="522373"/>
    <lineage>
        <taxon>Bacteria</taxon>
        <taxon>Pseudomonadati</taxon>
        <taxon>Pseudomonadota</taxon>
        <taxon>Gammaproteobacteria</taxon>
        <taxon>Lysobacterales</taxon>
        <taxon>Lysobacteraceae</taxon>
        <taxon>Stenotrophomonas</taxon>
        <taxon>Stenotrophomonas maltophilia group</taxon>
    </lineage>
</organism>
<keyword evidence="1 2" id="KW-0812">Transmembrane</keyword>
<sequence>MRMKIDWVLILGNRLAIAWAIAAVSAYLCDRFSGNSGATLYSIVMIGFAITVLVDGFLDVFEAERPQGLPWGTMVSFIIIVLSAIAMLGLWLDTYCKPPGNKAAWICSYI</sequence>
<accession>B2FMT8</accession>
<dbReference type="EMBL" id="AM743169">
    <property type="protein sequence ID" value="CAQ45459.1"/>
    <property type="molecule type" value="Genomic_DNA"/>
</dbReference>
<proteinExistence type="predicted"/>
<dbReference type="EnsemblBacteria" id="CAQ45459">
    <property type="protein sequence ID" value="CAQ45459"/>
    <property type="gene ID" value="Smlt1941"/>
</dbReference>
<gene>
    <name evidence="2" type="ordered locus">Smlt1941</name>
</gene>
<dbReference type="Proteomes" id="UP000008840">
    <property type="component" value="Chromosome"/>
</dbReference>
<feature type="transmembrane region" description="Helical" evidence="1">
    <location>
        <begin position="7"/>
        <end position="28"/>
    </location>
</feature>